<accession>A0A0E9PFY0</accession>
<dbReference type="EMBL" id="GBXM01105844">
    <property type="protein sequence ID" value="JAH02733.1"/>
    <property type="molecule type" value="Transcribed_RNA"/>
</dbReference>
<dbReference type="AlphaFoldDB" id="A0A0E9PFY0"/>
<reference evidence="1" key="1">
    <citation type="submission" date="2014-11" db="EMBL/GenBank/DDBJ databases">
        <authorList>
            <person name="Amaro Gonzalez C."/>
        </authorList>
    </citation>
    <scope>NUCLEOTIDE SEQUENCE</scope>
</reference>
<reference evidence="1" key="2">
    <citation type="journal article" date="2015" name="Fish Shellfish Immunol.">
        <title>Early steps in the European eel (Anguilla anguilla)-Vibrio vulnificus interaction in the gills: Role of the RtxA13 toxin.</title>
        <authorList>
            <person name="Callol A."/>
            <person name="Pajuelo D."/>
            <person name="Ebbesson L."/>
            <person name="Teles M."/>
            <person name="MacKenzie S."/>
            <person name="Amaro C."/>
        </authorList>
    </citation>
    <scope>NUCLEOTIDE SEQUENCE</scope>
</reference>
<sequence>MSDYPFPKRIYIGNLFYVV</sequence>
<proteinExistence type="predicted"/>
<protein>
    <submittedName>
        <fullName evidence="1">Uncharacterized protein</fullName>
    </submittedName>
</protein>
<name>A0A0E9PFY0_ANGAN</name>
<organism evidence="1">
    <name type="scientific">Anguilla anguilla</name>
    <name type="common">European freshwater eel</name>
    <name type="synonym">Muraena anguilla</name>
    <dbReference type="NCBI Taxonomy" id="7936"/>
    <lineage>
        <taxon>Eukaryota</taxon>
        <taxon>Metazoa</taxon>
        <taxon>Chordata</taxon>
        <taxon>Craniata</taxon>
        <taxon>Vertebrata</taxon>
        <taxon>Euteleostomi</taxon>
        <taxon>Actinopterygii</taxon>
        <taxon>Neopterygii</taxon>
        <taxon>Teleostei</taxon>
        <taxon>Anguilliformes</taxon>
        <taxon>Anguillidae</taxon>
        <taxon>Anguilla</taxon>
    </lineage>
</organism>
<evidence type="ECO:0000313" key="1">
    <source>
        <dbReference type="EMBL" id="JAH02733.1"/>
    </source>
</evidence>